<feature type="chain" id="PRO_5001605937" description="Vesicle-fusing ATPase" evidence="2">
    <location>
        <begin position="35"/>
        <end position="885"/>
    </location>
</feature>
<comment type="catalytic activity">
    <reaction evidence="1">
        <text>ATP + H2O = ADP + phosphate + H(+)</text>
        <dbReference type="Rhea" id="RHEA:13065"/>
        <dbReference type="ChEBI" id="CHEBI:15377"/>
        <dbReference type="ChEBI" id="CHEBI:15378"/>
        <dbReference type="ChEBI" id="CHEBI:30616"/>
        <dbReference type="ChEBI" id="CHEBI:43474"/>
        <dbReference type="ChEBI" id="CHEBI:456216"/>
        <dbReference type="EC" id="3.6.4.6"/>
    </reaction>
</comment>
<gene>
    <name evidence="4" type="ORF">TRSC58_01265</name>
</gene>
<keyword evidence="1" id="KW-0653">Protein transport</keyword>
<dbReference type="GO" id="GO:0043001">
    <property type="term" value="P:Golgi to plasma membrane protein transport"/>
    <property type="evidence" value="ECO:0007669"/>
    <property type="project" value="TreeGrafter"/>
</dbReference>
<feature type="signal peptide" evidence="2">
    <location>
        <begin position="1"/>
        <end position="34"/>
    </location>
</feature>
<dbReference type="AlphaFoldDB" id="A0A061J7Y3"/>
<keyword evidence="1" id="KW-0931">ER-Golgi transport</keyword>
<dbReference type="InterPro" id="IPR039812">
    <property type="entry name" value="Vesicle-fus_ATPase"/>
</dbReference>
<evidence type="ECO:0000313" key="5">
    <source>
        <dbReference type="Proteomes" id="UP000031737"/>
    </source>
</evidence>
<keyword evidence="1" id="KW-0460">Magnesium</keyword>
<dbReference type="InterPro" id="IPR003959">
    <property type="entry name" value="ATPase_AAA_core"/>
</dbReference>
<comment type="subcellular location">
    <subcellularLocation>
        <location evidence="1">Cytoplasm</location>
    </subcellularLocation>
</comment>
<keyword evidence="1" id="KW-0963">Cytoplasm</keyword>
<dbReference type="PANTHER" id="PTHR23078:SF2">
    <property type="entry name" value="VESICLE-FUSING ATPASE"/>
    <property type="match status" value="1"/>
</dbReference>
<feature type="domain" description="AAA+ ATPase" evidence="3">
    <location>
        <begin position="603"/>
        <end position="752"/>
    </location>
</feature>
<name>A0A061J7Y3_TRYRA</name>
<dbReference type="GO" id="GO:0005795">
    <property type="term" value="C:Golgi stack"/>
    <property type="evidence" value="ECO:0007669"/>
    <property type="project" value="TreeGrafter"/>
</dbReference>
<dbReference type="FunFam" id="1.10.8.60:FF:000127">
    <property type="entry name" value="Vesicular-fusion protein SEC18"/>
    <property type="match status" value="1"/>
</dbReference>
<dbReference type="GO" id="GO:0016887">
    <property type="term" value="F:ATP hydrolysis activity"/>
    <property type="evidence" value="ECO:0007669"/>
    <property type="project" value="InterPro"/>
</dbReference>
<sequence>MLPGVAAHAVPQLCIHVLGMLLLLACVGGNPANARVIPSFFNGRGVNRTSSALEMLAVSGCERPSQPGRSRETYRCFADGVLKRPVTLTIRGRGFPLESPLRVFLREHPPIPLRCEEGKNECNLIGMECINVQRSTIFPQQILSCTLPHPSEKLQEKPQWLQRLAQDAIWMDVELQMTVKGMKNATNSQTQKLVTIGVLSRAVQLTLTDKNSNTGVKDSDDHEMSEDPLELFFRNKDGLSDANGQWLAFGIGGLKDQLHTLYRRVFLSHLSSLRDVVEAVNIPHVRGVLLHGPPGNGKTLIARTVATLLDGSASVTIVHGADILSKYVGDSEKNLRELFMGAEAPADEGDANVMGGRHDGMRESGTMRHLRVIVIDEIESLFRRRGGSSDESSAKAVYDGLTNGLLALMDGLEDADNILVIGLTNQLHVIDRALLRPGRFEVVIEIPPPDLEGRRDMLFIHTRELREGHHLAPDVDLEILATRSGGFSGADVAGMVRAASSHALVRYRDALGKVSAKTSSEASNDTGDTVQQFQVSKEDFELALQDILEGKAQIAPGEQLGDSYNNNNNGANFPLVDYDGSFSRNIKAARRLLQTLLHSRVAGAAVIIIYGPPGTGKTILARELLQLGRFDPTTHLTGSVLYGHPQENPLDELLATLRDAVHTKGNRSIVIENLDYYLRGGGSMASEVLKFALQEFRKTTYSQGASHVSRGAARTTPPSKKLLILATSEKEVLHDLMHGAEYDLLISLRLMERKDIMPLLRHYFILPPKMPIPDEAVRAYPPRLSYRQFLRITDLALWRAYDTLRGAKTAGDDHDAALFSRANALFLQAGRSSQGNDNAHSLTSKEHLKKFAAAVQEVVSTMGLVDNFHDLLPVDNAVNGDEIPW</sequence>
<dbReference type="PANTHER" id="PTHR23078">
    <property type="entry name" value="VESICULAR-FUSION PROTEIN NSF"/>
    <property type="match status" value="1"/>
</dbReference>
<dbReference type="Gene3D" id="3.40.50.300">
    <property type="entry name" value="P-loop containing nucleotide triphosphate hydrolases"/>
    <property type="match status" value="2"/>
</dbReference>
<dbReference type="Pfam" id="PF00004">
    <property type="entry name" value="AAA"/>
    <property type="match status" value="1"/>
</dbReference>
<dbReference type="Pfam" id="PF17862">
    <property type="entry name" value="AAA_lid_3"/>
    <property type="match status" value="1"/>
</dbReference>
<evidence type="ECO:0000313" key="4">
    <source>
        <dbReference type="EMBL" id="ESL10994.1"/>
    </source>
</evidence>
<dbReference type="InterPro" id="IPR041569">
    <property type="entry name" value="AAA_lid_3"/>
</dbReference>
<keyword evidence="5" id="KW-1185">Reference proteome</keyword>
<dbReference type="SMART" id="SM00382">
    <property type="entry name" value="AAA"/>
    <property type="match status" value="2"/>
</dbReference>
<keyword evidence="1" id="KW-0378">Hydrolase</keyword>
<feature type="domain" description="AAA+ ATPase" evidence="3">
    <location>
        <begin position="284"/>
        <end position="450"/>
    </location>
</feature>
<comment type="caution">
    <text evidence="4">The sequence shown here is derived from an EMBL/GenBank/DDBJ whole genome shotgun (WGS) entry which is preliminary data.</text>
</comment>
<dbReference type="OrthoDB" id="240084at2759"/>
<dbReference type="FunFam" id="3.40.50.300:FF:000154">
    <property type="entry name" value="Vesicle-fusing ATPase 1"/>
    <property type="match status" value="1"/>
</dbReference>
<reference evidence="4 5" key="1">
    <citation type="submission" date="2013-07" db="EMBL/GenBank/DDBJ databases">
        <authorList>
            <person name="Stoco P.H."/>
            <person name="Wagner G."/>
            <person name="Gerber A."/>
            <person name="Zaha A."/>
            <person name="Thompson C."/>
            <person name="Bartholomeu D.C."/>
            <person name="Luckemeyer D.D."/>
            <person name="Bahia D."/>
            <person name="Loreto E."/>
            <person name="Prestes E.B."/>
            <person name="Lima F.M."/>
            <person name="Rodrigues-Luiz G."/>
            <person name="Vallejo G.A."/>
            <person name="Filho J.F."/>
            <person name="Monteiro K.M."/>
            <person name="Tyler K.M."/>
            <person name="de Almeida L.G."/>
            <person name="Ortiz M.F."/>
            <person name="Siervo M.A."/>
            <person name="de Moraes M.H."/>
            <person name="Cunha O.L."/>
            <person name="Mendonca-Neto R."/>
            <person name="Silva R."/>
            <person name="Teixeira S.M."/>
            <person name="Murta S.M."/>
            <person name="Sincero T.C."/>
            <person name="Mendes T.A."/>
            <person name="Urmenyi T.P."/>
            <person name="Silva V.G."/>
            <person name="da Rocha W.D."/>
            <person name="Andersson B."/>
            <person name="Romanha A.J."/>
            <person name="Steindel M."/>
            <person name="de Vasconcelos A.T."/>
            <person name="Grisard E.C."/>
        </authorList>
    </citation>
    <scope>NUCLEOTIDE SEQUENCE [LARGE SCALE GENOMIC DNA]</scope>
    <source>
        <strain evidence="4 5">SC58</strain>
    </source>
</reference>
<dbReference type="VEuPathDB" id="TriTrypDB:TRSC58_01265"/>
<comment type="function">
    <text evidence="1">Required for vesicle-mediated transport. Catalyzes the fusion of transport vesicles within the Golgi cisternae. Is also required for transport from the endoplasmic reticulum to the Golgi stack. Seems to function as a fusion protein required for the delivery of cargo proteins to all compartments of the Golgi stack independent of vesicle origin.</text>
</comment>
<dbReference type="InterPro" id="IPR003593">
    <property type="entry name" value="AAA+_ATPase"/>
</dbReference>
<proteinExistence type="inferred from homology"/>
<organism evidence="4 5">
    <name type="scientific">Trypanosoma rangeli SC58</name>
    <dbReference type="NCBI Taxonomy" id="429131"/>
    <lineage>
        <taxon>Eukaryota</taxon>
        <taxon>Discoba</taxon>
        <taxon>Euglenozoa</taxon>
        <taxon>Kinetoplastea</taxon>
        <taxon>Metakinetoplastina</taxon>
        <taxon>Trypanosomatida</taxon>
        <taxon>Trypanosomatidae</taxon>
        <taxon>Trypanosoma</taxon>
        <taxon>Herpetosoma</taxon>
    </lineage>
</organism>
<dbReference type="GO" id="GO:0046872">
    <property type="term" value="F:metal ion binding"/>
    <property type="evidence" value="ECO:0007669"/>
    <property type="project" value="UniProtKB-UniRule"/>
</dbReference>
<dbReference type="Proteomes" id="UP000031737">
    <property type="component" value="Unassembled WGS sequence"/>
</dbReference>
<dbReference type="GO" id="GO:0006891">
    <property type="term" value="P:intra-Golgi vesicle-mediated transport"/>
    <property type="evidence" value="ECO:0007669"/>
    <property type="project" value="TreeGrafter"/>
</dbReference>
<dbReference type="GO" id="GO:0035494">
    <property type="term" value="P:SNARE complex disassembly"/>
    <property type="evidence" value="ECO:0007669"/>
    <property type="project" value="InterPro"/>
</dbReference>
<dbReference type="Gene3D" id="1.10.8.60">
    <property type="match status" value="1"/>
</dbReference>
<keyword evidence="1" id="KW-0067">ATP-binding</keyword>
<dbReference type="CDD" id="cd01120">
    <property type="entry name" value="RecA-like_superfamily"/>
    <property type="match status" value="1"/>
</dbReference>
<dbReference type="SUPFAM" id="SSF52540">
    <property type="entry name" value="P-loop containing nucleoside triphosphate hydrolases"/>
    <property type="match status" value="2"/>
</dbReference>
<dbReference type="EMBL" id="AUPL01001265">
    <property type="protein sequence ID" value="ESL10994.1"/>
    <property type="molecule type" value="Genomic_DNA"/>
</dbReference>
<dbReference type="InterPro" id="IPR027417">
    <property type="entry name" value="P-loop_NTPase"/>
</dbReference>
<keyword evidence="1" id="KW-0813">Transport</keyword>
<comment type="cofactor">
    <cofactor evidence="1">
        <name>Mg(2+)</name>
        <dbReference type="ChEBI" id="CHEBI:18420"/>
    </cofactor>
    <text evidence="1">Binds 1 Mg(2+) ion per subunit.</text>
</comment>
<evidence type="ECO:0000256" key="2">
    <source>
        <dbReference type="SAM" id="SignalP"/>
    </source>
</evidence>
<evidence type="ECO:0000256" key="1">
    <source>
        <dbReference type="RuleBase" id="RU367045"/>
    </source>
</evidence>
<evidence type="ECO:0000259" key="3">
    <source>
        <dbReference type="SMART" id="SM00382"/>
    </source>
</evidence>
<comment type="similarity">
    <text evidence="1">Belongs to the AAA ATPase family.</text>
</comment>
<keyword evidence="1" id="KW-0547">Nucleotide-binding</keyword>
<keyword evidence="1" id="KW-0479">Metal-binding</keyword>
<dbReference type="GO" id="GO:0005524">
    <property type="term" value="F:ATP binding"/>
    <property type="evidence" value="ECO:0007669"/>
    <property type="project" value="UniProtKB-UniRule"/>
</dbReference>
<dbReference type="EC" id="3.6.4.6" evidence="1"/>
<protein>
    <recommendedName>
        <fullName evidence="1">Vesicle-fusing ATPase</fullName>
        <ecNumber evidence="1">3.6.4.6</ecNumber>
    </recommendedName>
</protein>
<keyword evidence="2" id="KW-0732">Signal</keyword>
<accession>A0A061J7Y3</accession>